<organism evidence="1 2">
    <name type="scientific">Pedobacter mendelii</name>
    <dbReference type="NCBI Taxonomy" id="1908240"/>
    <lineage>
        <taxon>Bacteria</taxon>
        <taxon>Pseudomonadati</taxon>
        <taxon>Bacteroidota</taxon>
        <taxon>Sphingobacteriia</taxon>
        <taxon>Sphingobacteriales</taxon>
        <taxon>Sphingobacteriaceae</taxon>
        <taxon>Pedobacter</taxon>
    </lineage>
</organism>
<dbReference type="SUPFAM" id="SSF53335">
    <property type="entry name" value="S-adenosyl-L-methionine-dependent methyltransferases"/>
    <property type="match status" value="1"/>
</dbReference>
<accession>A0ABQ2BM25</accession>
<comment type="caution">
    <text evidence="1">The sequence shown here is derived from an EMBL/GenBank/DDBJ whole genome shotgun (WGS) entry which is preliminary data.</text>
</comment>
<dbReference type="CDD" id="cd02440">
    <property type="entry name" value="AdoMet_MTases"/>
    <property type="match status" value="1"/>
</dbReference>
<name>A0ABQ2BM25_9SPHI</name>
<dbReference type="Gene3D" id="3.40.50.150">
    <property type="entry name" value="Vaccinia Virus protein VP39"/>
    <property type="match status" value="1"/>
</dbReference>
<keyword evidence="2" id="KW-1185">Reference proteome</keyword>
<dbReference type="InterPro" id="IPR029063">
    <property type="entry name" value="SAM-dependent_MTases_sf"/>
</dbReference>
<protein>
    <submittedName>
        <fullName evidence="1">Cyclopropane-fatty-acyl-phospholipid synthase</fullName>
    </submittedName>
</protein>
<dbReference type="Pfam" id="PF02353">
    <property type="entry name" value="CMAS"/>
    <property type="match status" value="1"/>
</dbReference>
<proteinExistence type="predicted"/>
<reference evidence="2" key="1">
    <citation type="journal article" date="2019" name="Int. J. Syst. Evol. Microbiol.">
        <title>The Global Catalogue of Microorganisms (GCM) 10K type strain sequencing project: providing services to taxonomists for standard genome sequencing and annotation.</title>
        <authorList>
            <consortium name="The Broad Institute Genomics Platform"/>
            <consortium name="The Broad Institute Genome Sequencing Center for Infectious Disease"/>
            <person name="Wu L."/>
            <person name="Ma J."/>
        </authorList>
    </citation>
    <scope>NUCLEOTIDE SEQUENCE [LARGE SCALE GENOMIC DNA]</scope>
    <source>
        <strain evidence="2">CCM 8939</strain>
    </source>
</reference>
<dbReference type="PANTHER" id="PTHR43832">
    <property type="match status" value="1"/>
</dbReference>
<sequence>MWYDKLLENDKLPDSALRLGIRKLCKQRLDDETLGDEELQQEKFMDLVAELKQSPIAVNTAEANEQHYELPTQFFQYCLGKNLKYSSGYWKPGVKDIDTSEDDMLALTCKRADLQNGQNVLELGCGWGSLSLYMAANFPNSTFTVVSNSATQKIFIDETANRRGIQNLTVLTADMNKFTIADTFDRIVSVEMFEHMRNYKFLLNKVAGFLKPDGKLFVHIFTHKTLAYKFEVIDETDWMSKYFFTGGIMPSNHLFFYFNDDLKIDKHWVVNGTNYGKTSEAWLSNMDKHKKEIIPILENTYGKDQAVKWWVYWRLFYMSCAELFNYNKGNEWMVCHYLFSPTQPPQRGGAPGSHQIAKH</sequence>
<dbReference type="PANTHER" id="PTHR43832:SF1">
    <property type="entry name" value="S-ADENOSYL-L-METHIONINE-DEPENDENT METHYLTRANSFERASES SUPERFAMILY PROTEIN"/>
    <property type="match status" value="1"/>
</dbReference>
<evidence type="ECO:0000313" key="1">
    <source>
        <dbReference type="EMBL" id="GGI27533.1"/>
    </source>
</evidence>
<dbReference type="EMBL" id="BMDJ01000008">
    <property type="protein sequence ID" value="GGI27533.1"/>
    <property type="molecule type" value="Genomic_DNA"/>
</dbReference>
<evidence type="ECO:0000313" key="2">
    <source>
        <dbReference type="Proteomes" id="UP000645390"/>
    </source>
</evidence>
<gene>
    <name evidence="1" type="ORF">GCM10008119_28130</name>
</gene>
<dbReference type="Proteomes" id="UP000645390">
    <property type="component" value="Unassembled WGS sequence"/>
</dbReference>